<dbReference type="SMART" id="SM01274">
    <property type="entry name" value="malic"/>
    <property type="match status" value="1"/>
</dbReference>
<feature type="domain" description="Malic enzyme NAD-binding" evidence="9">
    <location>
        <begin position="303"/>
        <end position="587"/>
    </location>
</feature>
<proteinExistence type="inferred from homology"/>
<protein>
    <recommendedName>
        <fullName evidence="8">Malic enzyme</fullName>
    </recommendedName>
</protein>
<dbReference type="PANTHER" id="PTHR23406">
    <property type="entry name" value="MALIC ENZYME-RELATED"/>
    <property type="match status" value="1"/>
</dbReference>
<dbReference type="InterPro" id="IPR036291">
    <property type="entry name" value="NAD(P)-bd_dom_sf"/>
</dbReference>
<feature type="binding site" evidence="6">
    <location>
        <position position="464"/>
    </location>
    <ligand>
        <name>(S)-malate</name>
        <dbReference type="ChEBI" id="CHEBI:15589"/>
    </ligand>
</feature>
<keyword evidence="12" id="KW-1185">Reference proteome</keyword>
<dbReference type="Proteomes" id="UP000283269">
    <property type="component" value="Unassembled WGS sequence"/>
</dbReference>
<feature type="domain" description="Malic enzyme N-terminal" evidence="10">
    <location>
        <begin position="86"/>
        <end position="293"/>
    </location>
</feature>
<dbReference type="SUPFAM" id="SSF51735">
    <property type="entry name" value="NAD(P)-binding Rossmann-fold domains"/>
    <property type="match status" value="1"/>
</dbReference>
<gene>
    <name evidence="11" type="ORF">CVT25_010422</name>
</gene>
<reference evidence="11 12" key="1">
    <citation type="journal article" date="2018" name="Evol. Lett.">
        <title>Horizontal gene cluster transfer increased hallucinogenic mushroom diversity.</title>
        <authorList>
            <person name="Reynolds H.T."/>
            <person name="Vijayakumar V."/>
            <person name="Gluck-Thaler E."/>
            <person name="Korotkin H.B."/>
            <person name="Matheny P.B."/>
            <person name="Slot J.C."/>
        </authorList>
    </citation>
    <scope>NUCLEOTIDE SEQUENCE [LARGE SCALE GENOMIC DNA]</scope>
    <source>
        <strain evidence="11 12">2631</strain>
    </source>
</reference>
<keyword evidence="3 7" id="KW-0479">Metal-binding</keyword>
<dbReference type="PROSITE" id="PS00331">
    <property type="entry name" value="MALIC_ENZYMES"/>
    <property type="match status" value="1"/>
</dbReference>
<name>A0A409XP26_PSICY</name>
<evidence type="ECO:0000256" key="5">
    <source>
        <dbReference type="PIRSR" id="PIRSR000106-1"/>
    </source>
</evidence>
<dbReference type="GO" id="GO:0005739">
    <property type="term" value="C:mitochondrion"/>
    <property type="evidence" value="ECO:0007669"/>
    <property type="project" value="TreeGrafter"/>
</dbReference>
<evidence type="ECO:0000256" key="1">
    <source>
        <dbReference type="ARBA" id="ARBA00001936"/>
    </source>
</evidence>
<dbReference type="SMART" id="SM00919">
    <property type="entry name" value="Malic_M"/>
    <property type="match status" value="1"/>
</dbReference>
<comment type="cofactor">
    <cofactor evidence="7">
        <name>Mg(2+)</name>
        <dbReference type="ChEBI" id="CHEBI:18420"/>
    </cofactor>
    <cofactor evidence="7">
        <name>Mn(2+)</name>
        <dbReference type="ChEBI" id="CHEBI:29035"/>
    </cofactor>
    <text evidence="7">Divalent metal cations. Prefers magnesium or manganese.</text>
</comment>
<dbReference type="InterPro" id="IPR037062">
    <property type="entry name" value="Malic_N_dom_sf"/>
</dbReference>
<dbReference type="Pfam" id="PF03949">
    <property type="entry name" value="Malic_M"/>
    <property type="match status" value="1"/>
</dbReference>
<feature type="binding site" evidence="6">
    <location>
        <position position="512"/>
    </location>
    <ligand>
        <name>(S)-malate</name>
        <dbReference type="ChEBI" id="CHEBI:15589"/>
    </ligand>
</feature>
<evidence type="ECO:0000313" key="12">
    <source>
        <dbReference type="Proteomes" id="UP000283269"/>
    </source>
</evidence>
<dbReference type="GO" id="GO:0006108">
    <property type="term" value="P:malate metabolic process"/>
    <property type="evidence" value="ECO:0007669"/>
    <property type="project" value="TreeGrafter"/>
</dbReference>
<dbReference type="AlphaFoldDB" id="A0A409XP26"/>
<evidence type="ECO:0000259" key="10">
    <source>
        <dbReference type="SMART" id="SM01274"/>
    </source>
</evidence>
<feature type="binding site" evidence="7">
    <location>
        <position position="278"/>
    </location>
    <ligand>
        <name>a divalent metal cation</name>
        <dbReference type="ChEBI" id="CHEBI:60240"/>
    </ligand>
</feature>
<dbReference type="InParanoid" id="A0A409XP26"/>
<evidence type="ECO:0000256" key="8">
    <source>
        <dbReference type="RuleBase" id="RU003426"/>
    </source>
</evidence>
<dbReference type="InterPro" id="IPR012301">
    <property type="entry name" value="Malic_N_dom"/>
</dbReference>
<evidence type="ECO:0000256" key="4">
    <source>
        <dbReference type="ARBA" id="ARBA00023027"/>
    </source>
</evidence>
<evidence type="ECO:0000313" key="11">
    <source>
        <dbReference type="EMBL" id="PPQ92477.1"/>
    </source>
</evidence>
<feature type="active site" description="Proton donor" evidence="5">
    <location>
        <position position="109"/>
    </location>
</feature>
<comment type="cofactor">
    <cofactor evidence="1">
        <name>Mn(2+)</name>
        <dbReference type="ChEBI" id="CHEBI:29035"/>
    </cofactor>
</comment>
<feature type="active site" description="Proton acceptor" evidence="5">
    <location>
        <position position="205"/>
    </location>
</feature>
<dbReference type="Pfam" id="PF00390">
    <property type="entry name" value="malic"/>
    <property type="match status" value="2"/>
</dbReference>
<dbReference type="GO" id="GO:0046872">
    <property type="term" value="F:metal ion binding"/>
    <property type="evidence" value="ECO:0007669"/>
    <property type="project" value="UniProtKB-KW"/>
</dbReference>
<evidence type="ECO:0000256" key="3">
    <source>
        <dbReference type="ARBA" id="ARBA00022723"/>
    </source>
</evidence>
<organism evidence="11 12">
    <name type="scientific">Psilocybe cyanescens</name>
    <dbReference type="NCBI Taxonomy" id="93625"/>
    <lineage>
        <taxon>Eukaryota</taxon>
        <taxon>Fungi</taxon>
        <taxon>Dikarya</taxon>
        <taxon>Basidiomycota</taxon>
        <taxon>Agaricomycotina</taxon>
        <taxon>Agaricomycetes</taxon>
        <taxon>Agaricomycetidae</taxon>
        <taxon>Agaricales</taxon>
        <taxon>Agaricineae</taxon>
        <taxon>Strophariaceae</taxon>
        <taxon>Psilocybe</taxon>
    </lineage>
</organism>
<keyword evidence="4" id="KW-0520">NAD</keyword>
<evidence type="ECO:0000256" key="2">
    <source>
        <dbReference type="ARBA" id="ARBA00008785"/>
    </source>
</evidence>
<comment type="caution">
    <text evidence="11">The sequence shown here is derived from an EMBL/GenBank/DDBJ whole genome shotgun (WGS) entry which is preliminary data.</text>
</comment>
<feature type="binding site" evidence="7">
    <location>
        <position position="279"/>
    </location>
    <ligand>
        <name>a divalent metal cation</name>
        <dbReference type="ChEBI" id="CHEBI:60240"/>
    </ligand>
</feature>
<dbReference type="GO" id="GO:0051287">
    <property type="term" value="F:NAD binding"/>
    <property type="evidence" value="ECO:0007669"/>
    <property type="project" value="InterPro"/>
</dbReference>
<dbReference type="SUPFAM" id="SSF53223">
    <property type="entry name" value="Aminoacid dehydrogenase-like, N-terminal domain"/>
    <property type="match status" value="2"/>
</dbReference>
<dbReference type="OrthoDB" id="5365701at2759"/>
<feature type="binding site" evidence="7">
    <location>
        <position position="302"/>
    </location>
    <ligand>
        <name>a divalent metal cation</name>
        <dbReference type="ChEBI" id="CHEBI:60240"/>
    </ligand>
</feature>
<dbReference type="STRING" id="93625.A0A409XP26"/>
<keyword evidence="8" id="KW-0560">Oxidoreductase</keyword>
<dbReference type="Gene3D" id="3.40.50.10380">
    <property type="entry name" value="Malic enzyme, N-terminal domain"/>
    <property type="match status" value="1"/>
</dbReference>
<dbReference type="Gene3D" id="3.40.50.720">
    <property type="entry name" value="NAD(P)-binding Rossmann-like Domain"/>
    <property type="match status" value="1"/>
</dbReference>
<dbReference type="EMBL" id="NHYD01001030">
    <property type="protein sequence ID" value="PPQ92477.1"/>
    <property type="molecule type" value="Genomic_DNA"/>
</dbReference>
<evidence type="ECO:0000256" key="7">
    <source>
        <dbReference type="PIRSR" id="PIRSR000106-3"/>
    </source>
</evidence>
<sequence>MAALNVHKPPNLIPALRIALRGHAILENPRYNKGTGFTLKERKAFGLEGRLPYRTNSLDEQCDRAYTQLNQRDTPLRKNTFLQSLKDQNWILYFSLLARHLKELIPIIYTPTEAEAIASYSHIFRRSDGLFLTFPDEDIMEEMFLEQTRGRDIELIVVTDAEAILGIGDQGVGGIGVIIQLTCDILREAHVKFRFLQQNLSYTRKTALKTAGLVGGIDPSKSLSVTLDVGTNNEDLLNDPLYVGWPERRIRGEPYDRFVDKFVQLVRKYYPHSLLHFEDFGVTNAHRILDRYHDTHAVFNDDIQGTGAVTLACIISAIRVSSRARASSSSPEKKKLSEQRYIIFGAGSAGMGIAVQLRDAIVSADGLSRSDANRLFWMIDRDGLLHQNLEIQGVTEHTKEFVRSAEEGWGGNEHVSLLKVVEKVRPTVLIGCSTSAGAFTREVTEAMMRGLDEGAHPIILPLSNPSRLAEATPKDLMHWTSGRALIATGSPFESVKMKVDGKDMEFFIAECNNALIYPGLGFGSILSQSRTVTDTMLIAGAKRLAELSPAISSTDDGEYNGAALLPDFGDSPRVNFEVGVTVAEQAVKEGTATADWSGTTDEERQRGIQEVRNRAEKKVWVPIYPEYIYDQNGQNDA</sequence>
<dbReference type="GO" id="GO:0004471">
    <property type="term" value="F:malate dehydrogenase (decarboxylating) (NAD+) activity"/>
    <property type="evidence" value="ECO:0007669"/>
    <property type="project" value="TreeGrafter"/>
</dbReference>
<dbReference type="InterPro" id="IPR015884">
    <property type="entry name" value="Malic_enzyme_CS"/>
</dbReference>
<dbReference type="InterPro" id="IPR046346">
    <property type="entry name" value="Aminoacid_DH-like_N_sf"/>
</dbReference>
<dbReference type="InterPro" id="IPR001891">
    <property type="entry name" value="Malic_OxRdtase"/>
</dbReference>
<dbReference type="NCBIfam" id="NF010052">
    <property type="entry name" value="PRK13529.1"/>
    <property type="match status" value="1"/>
</dbReference>
<evidence type="ECO:0000256" key="6">
    <source>
        <dbReference type="PIRSR" id="PIRSR000106-2"/>
    </source>
</evidence>
<dbReference type="FunCoup" id="A0A409XP26">
    <property type="interactions" value="313"/>
</dbReference>
<dbReference type="InterPro" id="IPR012302">
    <property type="entry name" value="Malic_NAD-bd"/>
</dbReference>
<dbReference type="PANTHER" id="PTHR23406:SF34">
    <property type="entry name" value="NAD-DEPENDENT MALIC ENZYME, MITOCHONDRIAL"/>
    <property type="match status" value="1"/>
</dbReference>
<dbReference type="PIRSF" id="PIRSF000106">
    <property type="entry name" value="ME"/>
    <property type="match status" value="1"/>
</dbReference>
<evidence type="ECO:0000259" key="9">
    <source>
        <dbReference type="SMART" id="SM00919"/>
    </source>
</evidence>
<dbReference type="PRINTS" id="PR00072">
    <property type="entry name" value="MALOXRDTASE"/>
</dbReference>
<comment type="similarity">
    <text evidence="2 8">Belongs to the malic enzymes family.</text>
</comment>
<dbReference type="GO" id="GO:0005829">
    <property type="term" value="C:cytosol"/>
    <property type="evidence" value="ECO:0007669"/>
    <property type="project" value="TreeGrafter"/>
</dbReference>
<accession>A0A409XP26</accession>